<gene>
    <name evidence="3" type="primary">20200953</name>
    <name evidence="2" type="ORF">HELRODRAFT_165301</name>
</gene>
<dbReference type="InParanoid" id="T1EWK3"/>
<dbReference type="Proteomes" id="UP000015101">
    <property type="component" value="Unassembled WGS sequence"/>
</dbReference>
<protein>
    <submittedName>
        <fullName evidence="2 3">Uncharacterized protein</fullName>
    </submittedName>
</protein>
<dbReference type="EMBL" id="KB097700">
    <property type="protein sequence ID" value="ESN91296.1"/>
    <property type="molecule type" value="Genomic_DNA"/>
</dbReference>
<evidence type="ECO:0000313" key="4">
    <source>
        <dbReference type="Proteomes" id="UP000015101"/>
    </source>
</evidence>
<dbReference type="AlphaFoldDB" id="T1EWK3"/>
<evidence type="ECO:0000313" key="2">
    <source>
        <dbReference type="EMBL" id="ESN91296.1"/>
    </source>
</evidence>
<dbReference type="EMBL" id="AMQM01002016">
    <property type="status" value="NOT_ANNOTATED_CDS"/>
    <property type="molecule type" value="Genomic_DNA"/>
</dbReference>
<reference evidence="3" key="3">
    <citation type="submission" date="2015-06" db="UniProtKB">
        <authorList>
            <consortium name="EnsemblMetazoa"/>
        </authorList>
    </citation>
    <scope>IDENTIFICATION</scope>
</reference>
<keyword evidence="1" id="KW-0812">Transmembrane</keyword>
<proteinExistence type="predicted"/>
<evidence type="ECO:0000256" key="1">
    <source>
        <dbReference type="SAM" id="Phobius"/>
    </source>
</evidence>
<keyword evidence="4" id="KW-1185">Reference proteome</keyword>
<dbReference type="HOGENOM" id="CLU_1043089_0_0_1"/>
<dbReference type="CTD" id="20200953"/>
<keyword evidence="1" id="KW-0472">Membrane</keyword>
<reference evidence="2 4" key="2">
    <citation type="journal article" date="2013" name="Nature">
        <title>Insights into bilaterian evolution from three spiralian genomes.</title>
        <authorList>
            <person name="Simakov O."/>
            <person name="Marletaz F."/>
            <person name="Cho S.J."/>
            <person name="Edsinger-Gonzales E."/>
            <person name="Havlak P."/>
            <person name="Hellsten U."/>
            <person name="Kuo D.H."/>
            <person name="Larsson T."/>
            <person name="Lv J."/>
            <person name="Arendt D."/>
            <person name="Savage R."/>
            <person name="Osoegawa K."/>
            <person name="de Jong P."/>
            <person name="Grimwood J."/>
            <person name="Chapman J.A."/>
            <person name="Shapiro H."/>
            <person name="Aerts A."/>
            <person name="Otillar R.P."/>
            <person name="Terry A.Y."/>
            <person name="Boore J.L."/>
            <person name="Grigoriev I.V."/>
            <person name="Lindberg D.R."/>
            <person name="Seaver E.C."/>
            <person name="Weisblat D.A."/>
            <person name="Putnam N.H."/>
            <person name="Rokhsar D.S."/>
        </authorList>
    </citation>
    <scope>NUCLEOTIDE SEQUENCE</scope>
</reference>
<organism evidence="3 4">
    <name type="scientific">Helobdella robusta</name>
    <name type="common">Californian leech</name>
    <dbReference type="NCBI Taxonomy" id="6412"/>
    <lineage>
        <taxon>Eukaryota</taxon>
        <taxon>Metazoa</taxon>
        <taxon>Spiralia</taxon>
        <taxon>Lophotrochozoa</taxon>
        <taxon>Annelida</taxon>
        <taxon>Clitellata</taxon>
        <taxon>Hirudinea</taxon>
        <taxon>Rhynchobdellida</taxon>
        <taxon>Glossiphoniidae</taxon>
        <taxon>Helobdella</taxon>
    </lineage>
</organism>
<accession>T1EWK3</accession>
<reference evidence="4" key="1">
    <citation type="submission" date="2012-12" db="EMBL/GenBank/DDBJ databases">
        <authorList>
            <person name="Hellsten U."/>
            <person name="Grimwood J."/>
            <person name="Chapman J.A."/>
            <person name="Shapiro H."/>
            <person name="Aerts A."/>
            <person name="Otillar R.P."/>
            <person name="Terry A.Y."/>
            <person name="Boore J.L."/>
            <person name="Simakov O."/>
            <person name="Marletaz F."/>
            <person name="Cho S.-J."/>
            <person name="Edsinger-Gonzales E."/>
            <person name="Havlak P."/>
            <person name="Kuo D.-H."/>
            <person name="Larsson T."/>
            <person name="Lv J."/>
            <person name="Arendt D."/>
            <person name="Savage R."/>
            <person name="Osoegawa K."/>
            <person name="de Jong P."/>
            <person name="Lindberg D.R."/>
            <person name="Seaver E.C."/>
            <person name="Weisblat D.A."/>
            <person name="Putnam N.H."/>
            <person name="Grigoriev I.V."/>
            <person name="Rokhsar D.S."/>
        </authorList>
    </citation>
    <scope>NUCLEOTIDE SEQUENCE</scope>
</reference>
<keyword evidence="1" id="KW-1133">Transmembrane helix</keyword>
<feature type="transmembrane region" description="Helical" evidence="1">
    <location>
        <begin position="193"/>
        <end position="215"/>
    </location>
</feature>
<dbReference type="EnsemblMetazoa" id="HelroT165301">
    <property type="protein sequence ID" value="HelroP165301"/>
    <property type="gene ID" value="HelroG165301"/>
</dbReference>
<dbReference type="RefSeq" id="XP_009030175.1">
    <property type="nucleotide sequence ID" value="XM_009031927.1"/>
</dbReference>
<dbReference type="GeneID" id="20200953"/>
<sequence length="267" mass="30918">MVIFNLDENNGNSKTNNKETAMELLKTILPDHDLSKDKTDIFRLSKRWPLTVSMTTKKCYCNLQVFKAEQGIVERFLRRHDTTAAVVQTTPAPAAVETVPTITEKIVERTEPPKPKKKKILIIKEVLRLEIDRLMEMIRMSRKSSRKPSKPVKERKNQKCFFSAQHKLNCDKEKSIERHERLEKRKARKFFNYVRDMILIIFSTCGFGATVGFLAASNMKFQLFLTYLSIYCGLLAKSGSRVGDHKVAVEYSNIIKYNTIEYNTIML</sequence>
<evidence type="ECO:0000313" key="3">
    <source>
        <dbReference type="EnsemblMetazoa" id="HelroP165301"/>
    </source>
</evidence>
<name>T1EWK3_HELRO</name>
<dbReference type="KEGG" id="hro:HELRODRAFT_165301"/>